<feature type="region of interest" description="Disordered" evidence="7">
    <location>
        <begin position="1"/>
        <end position="24"/>
    </location>
</feature>
<dbReference type="GO" id="GO:0003677">
    <property type="term" value="F:DNA binding"/>
    <property type="evidence" value="ECO:0007669"/>
    <property type="project" value="UniProtKB-KW"/>
</dbReference>
<keyword evidence="3" id="KW-0238">DNA-binding</keyword>
<dbReference type="GO" id="GO:0005634">
    <property type="term" value="C:nucleus"/>
    <property type="evidence" value="ECO:0007669"/>
    <property type="project" value="UniProtKB-SubCell"/>
</dbReference>
<name>A0AA88CZP8_FICCA</name>
<dbReference type="Gene3D" id="4.10.60.10">
    <property type="entry name" value="Zinc finger, CCHC-type"/>
    <property type="match status" value="1"/>
</dbReference>
<dbReference type="InterPro" id="IPR052245">
    <property type="entry name" value="Plant_Stress_Dev_TF"/>
</dbReference>
<reference evidence="12" key="1">
    <citation type="submission" date="2023-07" db="EMBL/GenBank/DDBJ databases">
        <title>draft genome sequence of fig (Ficus carica).</title>
        <authorList>
            <person name="Takahashi T."/>
            <person name="Nishimura K."/>
        </authorList>
    </citation>
    <scope>NUCLEOTIDE SEQUENCE</scope>
</reference>
<evidence type="ECO:0000256" key="5">
    <source>
        <dbReference type="ARBA" id="ARBA00023242"/>
    </source>
</evidence>
<evidence type="ECO:0000259" key="10">
    <source>
        <dbReference type="PROSITE" id="PS51293"/>
    </source>
</evidence>
<comment type="subcellular location">
    <subcellularLocation>
        <location evidence="1">Nucleus</location>
    </subcellularLocation>
</comment>
<dbReference type="AlphaFoldDB" id="A0AA88CZP8"/>
<dbReference type="PROSITE" id="PS51293">
    <property type="entry name" value="SANT"/>
    <property type="match status" value="1"/>
</dbReference>
<protein>
    <recommendedName>
        <fullName evidence="14">MYB transcription factor</fullName>
    </recommendedName>
</protein>
<dbReference type="GO" id="GO:0009723">
    <property type="term" value="P:response to ethylene"/>
    <property type="evidence" value="ECO:0007669"/>
    <property type="project" value="TreeGrafter"/>
</dbReference>
<dbReference type="InterPro" id="IPR001005">
    <property type="entry name" value="SANT/Myb"/>
</dbReference>
<dbReference type="Gramene" id="FCD_00009857-RA">
    <property type="protein sequence ID" value="FCD_00009857-RA:cds"/>
    <property type="gene ID" value="FCD_00009857"/>
</dbReference>
<keyword evidence="6" id="KW-0479">Metal-binding</keyword>
<dbReference type="Proteomes" id="UP001187192">
    <property type="component" value="Unassembled WGS sequence"/>
</dbReference>
<organism evidence="12 13">
    <name type="scientific">Ficus carica</name>
    <name type="common">Common fig</name>
    <dbReference type="NCBI Taxonomy" id="3494"/>
    <lineage>
        <taxon>Eukaryota</taxon>
        <taxon>Viridiplantae</taxon>
        <taxon>Streptophyta</taxon>
        <taxon>Embryophyta</taxon>
        <taxon>Tracheophyta</taxon>
        <taxon>Spermatophyta</taxon>
        <taxon>Magnoliopsida</taxon>
        <taxon>eudicotyledons</taxon>
        <taxon>Gunneridae</taxon>
        <taxon>Pentapetalae</taxon>
        <taxon>rosids</taxon>
        <taxon>fabids</taxon>
        <taxon>Rosales</taxon>
        <taxon>Moraceae</taxon>
        <taxon>Ficeae</taxon>
        <taxon>Ficus</taxon>
    </lineage>
</organism>
<evidence type="ECO:0000313" key="12">
    <source>
        <dbReference type="EMBL" id="GMN41063.1"/>
    </source>
</evidence>
<evidence type="ECO:0000259" key="9">
    <source>
        <dbReference type="PROSITE" id="PS50158"/>
    </source>
</evidence>
<keyword evidence="2" id="KW-0805">Transcription regulation</keyword>
<dbReference type="GO" id="GO:0006355">
    <property type="term" value="P:regulation of DNA-templated transcription"/>
    <property type="evidence" value="ECO:0007669"/>
    <property type="project" value="UniProtKB-ARBA"/>
</dbReference>
<proteinExistence type="predicted"/>
<evidence type="ECO:0000256" key="3">
    <source>
        <dbReference type="ARBA" id="ARBA00023125"/>
    </source>
</evidence>
<dbReference type="SUPFAM" id="SSF46689">
    <property type="entry name" value="Homeodomain-like"/>
    <property type="match status" value="1"/>
</dbReference>
<feature type="domain" description="CCHC-type" evidence="9">
    <location>
        <begin position="7"/>
        <end position="23"/>
    </location>
</feature>
<evidence type="ECO:0000256" key="7">
    <source>
        <dbReference type="SAM" id="MobiDB-lite"/>
    </source>
</evidence>
<accession>A0AA88CZP8</accession>
<dbReference type="InterPro" id="IPR006447">
    <property type="entry name" value="Myb_dom_plants"/>
</dbReference>
<evidence type="ECO:0000256" key="1">
    <source>
        <dbReference type="ARBA" id="ARBA00004123"/>
    </source>
</evidence>
<keyword evidence="5" id="KW-0539">Nucleus</keyword>
<feature type="domain" description="HTH myb-type" evidence="11">
    <location>
        <begin position="125"/>
        <end position="181"/>
    </location>
</feature>
<dbReference type="PANTHER" id="PTHR44191">
    <property type="entry name" value="TRANSCRIPTION FACTOR KUA1"/>
    <property type="match status" value="1"/>
</dbReference>
<sequence length="370" mass="40135">MVKEPQRKCSHCGQQGHNSRTCPTNNNNVNMCSGNGNGGIGKGHSFKLFGVDIMEKEEGEGGGGGAQDLMKKSRSMGNLAALSGRKGLNDVAAGAADDDEHDHHDHEASYLSDGVIHNKKHRAARDRKRGKPWTEEEHRTFLAGLNKLGKGDWRGISMKYVTTRTPTQVASHAQKYFIRQHASKDKKKRRSSLFDMPFSLSDDLATHRHPFSSMITPTADTSSKPPSGSQILAENHPAEILNRFPHLCLDNYIAPVHPTVAVSHSAPNYLVPYGVGFPGTVQHWPMINIGRPGYLYNAPNFVYGSVDNCAPVKVTHPSGIPPPRSPPSSPSIKAATRDQIDGLELKIGQPQPKQGSKLSPSPASGAIRVT</sequence>
<keyword evidence="6" id="KW-0862">Zinc</keyword>
<dbReference type="GO" id="GO:0008270">
    <property type="term" value="F:zinc ion binding"/>
    <property type="evidence" value="ECO:0007669"/>
    <property type="project" value="UniProtKB-KW"/>
</dbReference>
<dbReference type="InterPro" id="IPR017930">
    <property type="entry name" value="Myb_dom"/>
</dbReference>
<feature type="domain" description="Myb-like" evidence="8">
    <location>
        <begin position="125"/>
        <end position="177"/>
    </location>
</feature>
<keyword evidence="13" id="KW-1185">Reference proteome</keyword>
<keyword evidence="4" id="KW-0804">Transcription</keyword>
<dbReference type="PROSITE" id="PS50158">
    <property type="entry name" value="ZF_CCHC"/>
    <property type="match status" value="1"/>
</dbReference>
<dbReference type="PROSITE" id="PS50090">
    <property type="entry name" value="MYB_LIKE"/>
    <property type="match status" value="1"/>
</dbReference>
<evidence type="ECO:0008006" key="14">
    <source>
        <dbReference type="Google" id="ProtNLM"/>
    </source>
</evidence>
<evidence type="ECO:0000256" key="6">
    <source>
        <dbReference type="PROSITE-ProRule" id="PRU00047"/>
    </source>
</evidence>
<evidence type="ECO:0000256" key="4">
    <source>
        <dbReference type="ARBA" id="ARBA00023163"/>
    </source>
</evidence>
<evidence type="ECO:0000259" key="11">
    <source>
        <dbReference type="PROSITE" id="PS51294"/>
    </source>
</evidence>
<dbReference type="FunFam" id="1.10.10.60:FF:000009">
    <property type="entry name" value="transcription factor MYB1R1"/>
    <property type="match status" value="1"/>
</dbReference>
<dbReference type="EMBL" id="BTGU01000012">
    <property type="protein sequence ID" value="GMN41063.1"/>
    <property type="molecule type" value="Genomic_DNA"/>
</dbReference>
<dbReference type="NCBIfam" id="TIGR01557">
    <property type="entry name" value="myb_SHAQKYF"/>
    <property type="match status" value="1"/>
</dbReference>
<evidence type="ECO:0000256" key="2">
    <source>
        <dbReference type="ARBA" id="ARBA00023015"/>
    </source>
</evidence>
<dbReference type="InterPro" id="IPR001878">
    <property type="entry name" value="Znf_CCHC"/>
</dbReference>
<feature type="region of interest" description="Disordered" evidence="7">
    <location>
        <begin position="315"/>
        <end position="370"/>
    </location>
</feature>
<gene>
    <name evidence="12" type="ORF">TIFTF001_010279</name>
</gene>
<comment type="caution">
    <text evidence="12">The sequence shown here is derived from an EMBL/GenBank/DDBJ whole genome shotgun (WGS) entry which is preliminary data.</text>
</comment>
<dbReference type="CDD" id="cd00167">
    <property type="entry name" value="SANT"/>
    <property type="match status" value="1"/>
</dbReference>
<feature type="domain" description="SANT" evidence="10">
    <location>
        <begin position="128"/>
        <end position="181"/>
    </location>
</feature>
<dbReference type="InterPro" id="IPR009057">
    <property type="entry name" value="Homeodomain-like_sf"/>
</dbReference>
<dbReference type="InterPro" id="IPR017884">
    <property type="entry name" value="SANT_dom"/>
</dbReference>
<feature type="compositionally biased region" description="Polar residues" evidence="7">
    <location>
        <begin position="12"/>
        <end position="24"/>
    </location>
</feature>
<feature type="compositionally biased region" description="Basic and acidic residues" evidence="7">
    <location>
        <begin position="335"/>
        <end position="344"/>
    </location>
</feature>
<keyword evidence="6" id="KW-0863">Zinc-finger</keyword>
<dbReference type="GO" id="GO:0009739">
    <property type="term" value="P:response to gibberellin"/>
    <property type="evidence" value="ECO:0007669"/>
    <property type="project" value="TreeGrafter"/>
</dbReference>
<evidence type="ECO:0000313" key="13">
    <source>
        <dbReference type="Proteomes" id="UP001187192"/>
    </source>
</evidence>
<feature type="compositionally biased region" description="Polar residues" evidence="7">
    <location>
        <begin position="351"/>
        <end position="362"/>
    </location>
</feature>
<dbReference type="Pfam" id="PF00249">
    <property type="entry name" value="Myb_DNA-binding"/>
    <property type="match status" value="1"/>
</dbReference>
<evidence type="ECO:0000259" key="8">
    <source>
        <dbReference type="PROSITE" id="PS50090"/>
    </source>
</evidence>
<feature type="compositionally biased region" description="Pro residues" evidence="7">
    <location>
        <begin position="319"/>
        <end position="329"/>
    </location>
</feature>
<dbReference type="Gene3D" id="1.10.10.60">
    <property type="entry name" value="Homeodomain-like"/>
    <property type="match status" value="1"/>
</dbReference>
<dbReference type="PANTHER" id="PTHR44191:SF45">
    <property type="entry name" value="TRANSCRIPTION FACTOR MYB1R1-LIKE"/>
    <property type="match status" value="1"/>
</dbReference>
<dbReference type="SMART" id="SM00717">
    <property type="entry name" value="SANT"/>
    <property type="match status" value="1"/>
</dbReference>
<dbReference type="PROSITE" id="PS51294">
    <property type="entry name" value="HTH_MYB"/>
    <property type="match status" value="1"/>
</dbReference>